<evidence type="ECO:0000313" key="2">
    <source>
        <dbReference type="Proteomes" id="UP000807342"/>
    </source>
</evidence>
<gene>
    <name evidence="1" type="ORF">P691DRAFT_846071</name>
</gene>
<feature type="non-terminal residue" evidence="1">
    <location>
        <position position="246"/>
    </location>
</feature>
<keyword evidence="2" id="KW-1185">Reference proteome</keyword>
<dbReference type="EMBL" id="MU151572">
    <property type="protein sequence ID" value="KAF9442756.1"/>
    <property type="molecule type" value="Genomic_DNA"/>
</dbReference>
<dbReference type="AlphaFoldDB" id="A0A9P5X4M2"/>
<dbReference type="Proteomes" id="UP000807342">
    <property type="component" value="Unassembled WGS sequence"/>
</dbReference>
<accession>A0A9P5X4M2</accession>
<evidence type="ECO:0000313" key="1">
    <source>
        <dbReference type="EMBL" id="KAF9442756.1"/>
    </source>
</evidence>
<name>A0A9P5X4M2_9AGAR</name>
<organism evidence="1 2">
    <name type="scientific">Macrolepiota fuliginosa MF-IS2</name>
    <dbReference type="NCBI Taxonomy" id="1400762"/>
    <lineage>
        <taxon>Eukaryota</taxon>
        <taxon>Fungi</taxon>
        <taxon>Dikarya</taxon>
        <taxon>Basidiomycota</taxon>
        <taxon>Agaricomycotina</taxon>
        <taxon>Agaricomycetes</taxon>
        <taxon>Agaricomycetidae</taxon>
        <taxon>Agaricales</taxon>
        <taxon>Agaricineae</taxon>
        <taxon>Agaricaceae</taxon>
        <taxon>Macrolepiota</taxon>
    </lineage>
</organism>
<reference evidence="1" key="1">
    <citation type="submission" date="2020-11" db="EMBL/GenBank/DDBJ databases">
        <authorList>
            <consortium name="DOE Joint Genome Institute"/>
            <person name="Ahrendt S."/>
            <person name="Riley R."/>
            <person name="Andreopoulos W."/>
            <person name="Labutti K."/>
            <person name="Pangilinan J."/>
            <person name="Ruiz-Duenas F.J."/>
            <person name="Barrasa J.M."/>
            <person name="Sanchez-Garcia M."/>
            <person name="Camarero S."/>
            <person name="Miyauchi S."/>
            <person name="Serrano A."/>
            <person name="Linde D."/>
            <person name="Babiker R."/>
            <person name="Drula E."/>
            <person name="Ayuso-Fernandez I."/>
            <person name="Pacheco R."/>
            <person name="Padilla G."/>
            <person name="Ferreira P."/>
            <person name="Barriuso J."/>
            <person name="Kellner H."/>
            <person name="Castanera R."/>
            <person name="Alfaro M."/>
            <person name="Ramirez L."/>
            <person name="Pisabarro A.G."/>
            <person name="Kuo A."/>
            <person name="Tritt A."/>
            <person name="Lipzen A."/>
            <person name="He G."/>
            <person name="Yan M."/>
            <person name="Ng V."/>
            <person name="Cullen D."/>
            <person name="Martin F."/>
            <person name="Rosso M.-N."/>
            <person name="Henrissat B."/>
            <person name="Hibbett D."/>
            <person name="Martinez A.T."/>
            <person name="Grigoriev I.V."/>
        </authorList>
    </citation>
    <scope>NUCLEOTIDE SEQUENCE</scope>
    <source>
        <strain evidence="1">MF-IS2</strain>
    </source>
</reference>
<sequence length="246" mass="28413">MLSKSPSAGGEGEFDPTGRRPRWMLKVTFCGAAKLKKKQVEQVEFEDEEAEIKANGYTAISYPMDSAERLFKEAGKKLKDPQPSPNRKWSLRDRKRISWHVLVEYGRARFLQGYPASVEYIWLDEFCLSPEEVTDEEEVEKERRKELGILADIFRGAEQVLVFCARENCNHTSIECPWGQRLFTIGEILHAEKVMTLTRRPREDGFWKLKPMGARNFKNDMQRAAAEHRYFHLSTILQHATNAGSS</sequence>
<proteinExistence type="predicted"/>
<dbReference type="OrthoDB" id="2624308at2759"/>
<comment type="caution">
    <text evidence="1">The sequence shown here is derived from an EMBL/GenBank/DDBJ whole genome shotgun (WGS) entry which is preliminary data.</text>
</comment>
<protein>
    <submittedName>
        <fullName evidence="1">Uncharacterized protein</fullName>
    </submittedName>
</protein>